<protein>
    <submittedName>
        <fullName evidence="2">Uncharacterized protein</fullName>
    </submittedName>
</protein>
<reference evidence="2 3" key="1">
    <citation type="submission" date="2016-05" db="EMBL/GenBank/DDBJ databases">
        <title>A degradative enzymes factory behind the ericoid mycorrhizal symbiosis.</title>
        <authorList>
            <consortium name="DOE Joint Genome Institute"/>
            <person name="Martino E."/>
            <person name="Morin E."/>
            <person name="Grelet G."/>
            <person name="Kuo A."/>
            <person name="Kohler A."/>
            <person name="Daghino S."/>
            <person name="Barry K."/>
            <person name="Choi C."/>
            <person name="Cichocki N."/>
            <person name="Clum A."/>
            <person name="Copeland A."/>
            <person name="Hainaut M."/>
            <person name="Haridas S."/>
            <person name="Labutti K."/>
            <person name="Lindquist E."/>
            <person name="Lipzen A."/>
            <person name="Khouja H.-R."/>
            <person name="Murat C."/>
            <person name="Ohm R."/>
            <person name="Olson A."/>
            <person name="Spatafora J."/>
            <person name="Veneault-Fourrey C."/>
            <person name="Henrissat B."/>
            <person name="Grigoriev I."/>
            <person name="Martin F."/>
            <person name="Perotto S."/>
        </authorList>
    </citation>
    <scope>NUCLEOTIDE SEQUENCE [LARGE SCALE GENOMIC DNA]</scope>
    <source>
        <strain evidence="2 3">UAMH 7357</strain>
    </source>
</reference>
<evidence type="ECO:0000313" key="3">
    <source>
        <dbReference type="Proteomes" id="UP000235672"/>
    </source>
</evidence>
<feature type="region of interest" description="Disordered" evidence="1">
    <location>
        <begin position="66"/>
        <end position="85"/>
    </location>
</feature>
<evidence type="ECO:0000256" key="1">
    <source>
        <dbReference type="SAM" id="MobiDB-lite"/>
    </source>
</evidence>
<organism evidence="2 3">
    <name type="scientific">Hyaloscypha hepaticicola</name>
    <dbReference type="NCBI Taxonomy" id="2082293"/>
    <lineage>
        <taxon>Eukaryota</taxon>
        <taxon>Fungi</taxon>
        <taxon>Dikarya</taxon>
        <taxon>Ascomycota</taxon>
        <taxon>Pezizomycotina</taxon>
        <taxon>Leotiomycetes</taxon>
        <taxon>Helotiales</taxon>
        <taxon>Hyaloscyphaceae</taxon>
        <taxon>Hyaloscypha</taxon>
    </lineage>
</organism>
<sequence length="151" mass="16287">MPTWTLRLTAKTHHQGSLAILSSFGERSGASMDKLQAPALRTALVSIASAPKSFRSAAPQPYDVSITPEATARDPSSNPYPAAVDEPLVLQRRPGSTLRICTEAGVCSRRDAPAAFSCMSSISYEPLCRYRELKSSLSRGNKAYNDSQLQA</sequence>
<name>A0A2J6QMG6_9HELO</name>
<dbReference type="EMBL" id="KZ613466">
    <property type="protein sequence ID" value="PMD27463.1"/>
    <property type="molecule type" value="Genomic_DNA"/>
</dbReference>
<dbReference type="Proteomes" id="UP000235672">
    <property type="component" value="Unassembled WGS sequence"/>
</dbReference>
<dbReference type="AlphaFoldDB" id="A0A2J6QMG6"/>
<evidence type="ECO:0000313" key="2">
    <source>
        <dbReference type="EMBL" id="PMD27463.1"/>
    </source>
</evidence>
<gene>
    <name evidence="2" type="ORF">NA56DRAFT_641147</name>
</gene>
<keyword evidence="3" id="KW-1185">Reference proteome</keyword>
<accession>A0A2J6QMG6</accession>
<proteinExistence type="predicted"/>